<dbReference type="InterPro" id="IPR002931">
    <property type="entry name" value="Transglutaminase-like"/>
</dbReference>
<protein>
    <submittedName>
        <fullName evidence="3">Transglutaminase domain-containing protein</fullName>
    </submittedName>
</protein>
<sequence length="660" mass="75465">MNFHVFAWGCIALLSCQTLDAQEEIRWGKIPPEDLKMTSYPLDTSAEALVLADIGTFDYNLHASDQLTELRIHRRIKILKRSGFDQGDIEITYSSKNQYQDIVQLKAQIFHPDGSKFSVEKKDFFEEKTAEGLTTIKFTFPEIKVGSIIEYTYVKQIKDWVRIPDWYFQSDIPVRLSEFTLTIPEFLEFVILTRGRPLDRNEQSFDDSTIGTTARTRRYVLGMKDAPGLKRESFITTMRDYLAHVSFQLSGTLQDGVRKPYLSDWPTVAKELIDAENFGRRIDRKANFKAVLDKVSPIVAAANTPEDKLKAIYHFITEHIKWDGDYGSIYVIESLDKIFEQKKGDVADINLLLVALLKEFGFNAKPMLISTRDHGRHVDLYPILSQFNYVVAHVTHNEKVYVLDATDPNRPMGFPGEDALNEKGWIVDPVKPQWTDIKPGRAFTTRMFNLSLDPEGKASGKYTSVYEGYAAIDIREELSKKEETKAVEEADHKEDEEVSVTTSKVEYDSVVIRNLEDIYKPLAFNAKVSIAEGGTVNGDFLYFNPIIHPAFAENPFKQTVREYPVDIAYPLSHRFIINLTIPEGYEIEQIPEQVSLALPNNGGKFTFLVSKPAGTTRMIQINSSILINQVHYEPEEYLAIKKFFDLIIEKQQEQLVLKKS</sequence>
<keyword evidence="4" id="KW-1185">Reference proteome</keyword>
<organism evidence="3 4">
    <name type="scientific">Haliscomenobacter hydrossis (strain ATCC 27775 / DSM 1100 / LMG 10767 / O)</name>
    <dbReference type="NCBI Taxonomy" id="760192"/>
    <lineage>
        <taxon>Bacteria</taxon>
        <taxon>Pseudomonadati</taxon>
        <taxon>Bacteroidota</taxon>
        <taxon>Saprospiria</taxon>
        <taxon>Saprospirales</taxon>
        <taxon>Haliscomenobacteraceae</taxon>
        <taxon>Haliscomenobacter</taxon>
    </lineage>
</organism>
<dbReference type="STRING" id="760192.Halhy_5746"/>
<dbReference type="RefSeq" id="WP_013768098.1">
    <property type="nucleotide sequence ID" value="NC_015510.1"/>
</dbReference>
<dbReference type="Gene3D" id="2.60.120.1130">
    <property type="match status" value="1"/>
</dbReference>
<dbReference type="Pfam" id="PF01841">
    <property type="entry name" value="Transglut_core"/>
    <property type="match status" value="1"/>
</dbReference>
<reference key="2">
    <citation type="submission" date="2011-04" db="EMBL/GenBank/DDBJ databases">
        <title>Complete sequence of chromosome of Haliscomenobacter hydrossis DSM 1100.</title>
        <authorList>
            <consortium name="US DOE Joint Genome Institute (JGI-PGF)"/>
            <person name="Lucas S."/>
            <person name="Han J."/>
            <person name="Lapidus A."/>
            <person name="Bruce D."/>
            <person name="Goodwin L."/>
            <person name="Pitluck S."/>
            <person name="Peters L."/>
            <person name="Kyrpides N."/>
            <person name="Mavromatis K."/>
            <person name="Ivanova N."/>
            <person name="Ovchinnikova G."/>
            <person name="Pagani I."/>
            <person name="Daligault H."/>
            <person name="Detter J.C."/>
            <person name="Han C."/>
            <person name="Land M."/>
            <person name="Hauser L."/>
            <person name="Markowitz V."/>
            <person name="Cheng J.-F."/>
            <person name="Hugenholtz P."/>
            <person name="Woyke T."/>
            <person name="Wu D."/>
            <person name="Verbarg S."/>
            <person name="Frueling A."/>
            <person name="Brambilla E."/>
            <person name="Klenk H.-P."/>
            <person name="Eisen J.A."/>
        </authorList>
    </citation>
    <scope>NUCLEOTIDE SEQUENCE</scope>
    <source>
        <strain>DSM 1100</strain>
    </source>
</reference>
<dbReference type="EMBL" id="CP002691">
    <property type="protein sequence ID" value="AEE53569.1"/>
    <property type="molecule type" value="Genomic_DNA"/>
</dbReference>
<evidence type="ECO:0000259" key="1">
    <source>
        <dbReference type="Pfam" id="PF01841"/>
    </source>
</evidence>
<reference evidence="3 4" key="1">
    <citation type="journal article" date="2011" name="Stand. Genomic Sci.">
        <title>Complete genome sequence of Haliscomenobacter hydrossis type strain (O).</title>
        <authorList>
            <consortium name="US DOE Joint Genome Institute (JGI-PGF)"/>
            <person name="Daligault H."/>
            <person name="Lapidus A."/>
            <person name="Zeytun A."/>
            <person name="Nolan M."/>
            <person name="Lucas S."/>
            <person name="Del Rio T.G."/>
            <person name="Tice H."/>
            <person name="Cheng J.F."/>
            <person name="Tapia R."/>
            <person name="Han C."/>
            <person name="Goodwin L."/>
            <person name="Pitluck S."/>
            <person name="Liolios K."/>
            <person name="Pagani I."/>
            <person name="Ivanova N."/>
            <person name="Huntemann M."/>
            <person name="Mavromatis K."/>
            <person name="Mikhailova N."/>
            <person name="Pati A."/>
            <person name="Chen A."/>
            <person name="Palaniappan K."/>
            <person name="Land M."/>
            <person name="Hauser L."/>
            <person name="Brambilla E.M."/>
            <person name="Rohde M."/>
            <person name="Verbarg S."/>
            <person name="Goker M."/>
            <person name="Bristow J."/>
            <person name="Eisen J.A."/>
            <person name="Markowitz V."/>
            <person name="Hugenholtz P."/>
            <person name="Kyrpides N.C."/>
            <person name="Klenk H.P."/>
            <person name="Woyke T."/>
        </authorList>
    </citation>
    <scope>NUCLEOTIDE SEQUENCE [LARGE SCALE GENOMIC DNA]</scope>
    <source>
        <strain evidence="4">ATCC 27775 / DSM 1100 / LMG 10767 / O</strain>
    </source>
</reference>
<dbReference type="InterPro" id="IPR038765">
    <property type="entry name" value="Papain-like_cys_pep_sf"/>
</dbReference>
<dbReference type="InterPro" id="IPR024618">
    <property type="entry name" value="DUF3857"/>
</dbReference>
<evidence type="ECO:0000313" key="3">
    <source>
        <dbReference type="EMBL" id="AEE53569.1"/>
    </source>
</evidence>
<dbReference type="KEGG" id="hhy:Halhy_5746"/>
<proteinExistence type="predicted"/>
<dbReference type="OrthoDB" id="98874at2"/>
<name>F4KWW9_HALH1</name>
<dbReference type="SUPFAM" id="SSF54001">
    <property type="entry name" value="Cysteine proteinases"/>
    <property type="match status" value="1"/>
</dbReference>
<dbReference type="Pfam" id="PF12969">
    <property type="entry name" value="DUF3857"/>
    <property type="match status" value="1"/>
</dbReference>
<dbReference type="HOGENOM" id="CLU_026364_0_0_10"/>
<evidence type="ECO:0000259" key="2">
    <source>
        <dbReference type="Pfam" id="PF12969"/>
    </source>
</evidence>
<accession>F4KWW9</accession>
<feature type="domain" description="DUF3857" evidence="2">
    <location>
        <begin position="65"/>
        <end position="191"/>
    </location>
</feature>
<gene>
    <name evidence="3" type="ordered locus">Halhy_5746</name>
</gene>
<dbReference type="Proteomes" id="UP000008461">
    <property type="component" value="Chromosome"/>
</dbReference>
<feature type="domain" description="Transglutaminase-like" evidence="1">
    <location>
        <begin position="297"/>
        <end position="383"/>
    </location>
</feature>
<dbReference type="Gene3D" id="3.10.620.30">
    <property type="match status" value="1"/>
</dbReference>
<dbReference type="Gene3D" id="2.60.40.3140">
    <property type="match status" value="1"/>
</dbReference>
<dbReference type="eggNOG" id="COG1305">
    <property type="taxonomic scope" value="Bacteria"/>
</dbReference>
<dbReference type="AlphaFoldDB" id="F4KWW9"/>
<evidence type="ECO:0000313" key="4">
    <source>
        <dbReference type="Proteomes" id="UP000008461"/>
    </source>
</evidence>